<accession>C0QUT8</accession>
<dbReference type="PaxDb" id="123214-PERMA_A0009"/>
<proteinExistence type="predicted"/>
<dbReference type="AlphaFoldDB" id="C0QUT8"/>
<organism evidence="2 3">
    <name type="scientific">Persephonella marina (strain DSM 14350 / EX-H1)</name>
    <dbReference type="NCBI Taxonomy" id="123214"/>
    <lineage>
        <taxon>Bacteria</taxon>
        <taxon>Pseudomonadati</taxon>
        <taxon>Aquificota</taxon>
        <taxon>Aquificia</taxon>
        <taxon>Aquificales</taxon>
        <taxon>Hydrogenothermaceae</taxon>
        <taxon>Persephonella</taxon>
    </lineage>
</organism>
<dbReference type="HOGENOM" id="CLU_2900243_0_0_0"/>
<keyword evidence="1" id="KW-0812">Transmembrane</keyword>
<dbReference type="RefSeq" id="WP_012675144.1">
    <property type="nucleotide sequence ID" value="NC_012439.1"/>
</dbReference>
<keyword evidence="3" id="KW-1185">Reference proteome</keyword>
<sequence>MIMDSALAVEIIKKVENPDGVMSVMASAGHYAGHLGVFFLLVVSVYIYIRLFTEAITNKDKE</sequence>
<geneLocation type="plasmid" evidence="3">
    <name>pPERMA01</name>
</geneLocation>
<evidence type="ECO:0000256" key="1">
    <source>
        <dbReference type="SAM" id="Phobius"/>
    </source>
</evidence>
<keyword evidence="1" id="KW-1133">Transmembrane helix</keyword>
<evidence type="ECO:0000313" key="3">
    <source>
        <dbReference type="Proteomes" id="UP000001366"/>
    </source>
</evidence>
<dbReference type="EMBL" id="CP001231">
    <property type="protein sequence ID" value="ACO04956.1"/>
    <property type="molecule type" value="Genomic_DNA"/>
</dbReference>
<evidence type="ECO:0000313" key="2">
    <source>
        <dbReference type="EMBL" id="ACO04956.1"/>
    </source>
</evidence>
<keyword evidence="2" id="KW-0614">Plasmid</keyword>
<reference evidence="2 3" key="1">
    <citation type="journal article" date="2009" name="J. Bacteriol.">
        <title>Complete and draft genome sequences of six members of the Aquificales.</title>
        <authorList>
            <person name="Reysenbach A.L."/>
            <person name="Hamamura N."/>
            <person name="Podar M."/>
            <person name="Griffiths E."/>
            <person name="Ferreira S."/>
            <person name="Hochstein R."/>
            <person name="Heidelberg J."/>
            <person name="Johnson J."/>
            <person name="Mead D."/>
            <person name="Pohorille A."/>
            <person name="Sarmiento M."/>
            <person name="Schweighofer K."/>
            <person name="Seshadri R."/>
            <person name="Voytek M.A."/>
        </authorList>
    </citation>
    <scope>NUCLEOTIDE SEQUENCE [LARGE SCALE GENOMIC DNA]</scope>
    <source>
        <strain evidence="3">DSM 14350 / EX-H1</strain>
        <plasmid evidence="3">pPERMA01</plasmid>
    </source>
</reference>
<feature type="transmembrane region" description="Helical" evidence="1">
    <location>
        <begin position="31"/>
        <end position="49"/>
    </location>
</feature>
<keyword evidence="1" id="KW-0472">Membrane</keyword>
<dbReference type="Proteomes" id="UP000001366">
    <property type="component" value="Plasmid unnamed"/>
</dbReference>
<dbReference type="KEGG" id="pmx:PERMA_A0009"/>
<name>C0QUT8_PERMH</name>
<gene>
    <name evidence="2" type="ordered locus">PERMA_A0009</name>
</gene>
<protein>
    <submittedName>
        <fullName evidence="2">Uncharacterized protein</fullName>
    </submittedName>
</protein>